<reference evidence="2 3" key="1">
    <citation type="submission" date="2024-04" db="EMBL/GenBank/DDBJ databases">
        <authorList>
            <person name="Fracassetti M."/>
        </authorList>
    </citation>
    <scope>NUCLEOTIDE SEQUENCE [LARGE SCALE GENOMIC DNA]</scope>
</reference>
<gene>
    <name evidence="2" type="ORF">LTRI10_LOCUS53665</name>
</gene>
<dbReference type="EMBL" id="OZ034822">
    <property type="protein sequence ID" value="CAL1414510.1"/>
    <property type="molecule type" value="Genomic_DNA"/>
</dbReference>
<sequence length="135" mass="15092">MGYPITTPTYKPNAKPKQDMEPISNIFKNSTHLVISMIPPIEFVNNDLGVAFKTNISKAQSLTPKHSLPKHQQFHNHRIINTRNLHTRGHTDHPCRRQKNHSSRRMGPPPNGPIPSTDHTPITPSSSEPELGEGA</sequence>
<evidence type="ECO:0000313" key="2">
    <source>
        <dbReference type="EMBL" id="CAL1414510.1"/>
    </source>
</evidence>
<evidence type="ECO:0000256" key="1">
    <source>
        <dbReference type="SAM" id="MobiDB-lite"/>
    </source>
</evidence>
<protein>
    <submittedName>
        <fullName evidence="2">Uncharacterized protein</fullName>
    </submittedName>
</protein>
<feature type="region of interest" description="Disordered" evidence="1">
    <location>
        <begin position="80"/>
        <end position="135"/>
    </location>
</feature>
<dbReference type="AlphaFoldDB" id="A0AAV2GUP7"/>
<evidence type="ECO:0000313" key="3">
    <source>
        <dbReference type="Proteomes" id="UP001497516"/>
    </source>
</evidence>
<proteinExistence type="predicted"/>
<organism evidence="2 3">
    <name type="scientific">Linum trigynum</name>
    <dbReference type="NCBI Taxonomy" id="586398"/>
    <lineage>
        <taxon>Eukaryota</taxon>
        <taxon>Viridiplantae</taxon>
        <taxon>Streptophyta</taxon>
        <taxon>Embryophyta</taxon>
        <taxon>Tracheophyta</taxon>
        <taxon>Spermatophyta</taxon>
        <taxon>Magnoliopsida</taxon>
        <taxon>eudicotyledons</taxon>
        <taxon>Gunneridae</taxon>
        <taxon>Pentapetalae</taxon>
        <taxon>rosids</taxon>
        <taxon>fabids</taxon>
        <taxon>Malpighiales</taxon>
        <taxon>Linaceae</taxon>
        <taxon>Linum</taxon>
    </lineage>
</organism>
<name>A0AAV2GUP7_9ROSI</name>
<feature type="compositionally biased region" description="Polar residues" evidence="1">
    <location>
        <begin position="117"/>
        <end position="128"/>
    </location>
</feature>
<keyword evidence="3" id="KW-1185">Reference proteome</keyword>
<accession>A0AAV2GUP7</accession>
<dbReference type="Proteomes" id="UP001497516">
    <property type="component" value="Chromosome 9"/>
</dbReference>